<feature type="signal peptide" evidence="3">
    <location>
        <begin position="1"/>
        <end position="24"/>
    </location>
</feature>
<accession>A0A0U1PZ83</accession>
<reference evidence="4 5" key="1">
    <citation type="submission" date="2015-05" db="EMBL/GenBank/DDBJ databases">
        <title>Draft genome sequence of Lampropedia sp. CT6, isolated from the microbial mat of a hot water spring, located at Manikaran, India.</title>
        <authorList>
            <person name="Tripathi C."/>
            <person name="Rani P."/>
            <person name="Mahato N.K."/>
            <person name="Lal R."/>
        </authorList>
    </citation>
    <scope>NUCLEOTIDE SEQUENCE [LARGE SCALE GENOMIC DNA]</scope>
    <source>
        <strain evidence="4 5">CT6</strain>
    </source>
</reference>
<feature type="region of interest" description="Disordered" evidence="2">
    <location>
        <begin position="30"/>
        <end position="50"/>
    </location>
</feature>
<dbReference type="STRING" id="1610491.AAV94_08450"/>
<organism evidence="4 5">
    <name type="scientific">Lampropedia cohaerens</name>
    <dbReference type="NCBI Taxonomy" id="1610491"/>
    <lineage>
        <taxon>Bacteria</taxon>
        <taxon>Pseudomonadati</taxon>
        <taxon>Pseudomonadota</taxon>
        <taxon>Betaproteobacteria</taxon>
        <taxon>Burkholderiales</taxon>
        <taxon>Comamonadaceae</taxon>
        <taxon>Lampropedia</taxon>
    </lineage>
</organism>
<keyword evidence="5" id="KW-1185">Reference proteome</keyword>
<dbReference type="InterPro" id="IPR005220">
    <property type="entry name" value="CarO-like"/>
</dbReference>
<evidence type="ECO:0000313" key="4">
    <source>
        <dbReference type="EMBL" id="KKW67823.1"/>
    </source>
</evidence>
<protein>
    <submittedName>
        <fullName evidence="4">Uncharacterized protein</fullName>
    </submittedName>
</protein>
<gene>
    <name evidence="4" type="ORF">AAV94_08450</name>
</gene>
<dbReference type="AlphaFoldDB" id="A0A0U1PZ83"/>
<evidence type="ECO:0000256" key="1">
    <source>
        <dbReference type="ARBA" id="ARBA00022729"/>
    </source>
</evidence>
<dbReference type="EMBL" id="LBNQ01000025">
    <property type="protein sequence ID" value="KKW67823.1"/>
    <property type="molecule type" value="Genomic_DNA"/>
</dbReference>
<dbReference type="OrthoDB" id="6650354at2"/>
<dbReference type="Proteomes" id="UP000050580">
    <property type="component" value="Unassembled WGS sequence"/>
</dbReference>
<dbReference type="InterPro" id="IPR036700">
    <property type="entry name" value="BOBF_sf"/>
</dbReference>
<dbReference type="NCBIfam" id="NF033674">
    <property type="entry name" value="stress_OB_fold"/>
    <property type="match status" value="1"/>
</dbReference>
<evidence type="ECO:0000313" key="5">
    <source>
        <dbReference type="Proteomes" id="UP000050580"/>
    </source>
</evidence>
<dbReference type="PANTHER" id="PTHR36571:SF1">
    <property type="entry name" value="PROTEIN YGIW"/>
    <property type="match status" value="1"/>
</dbReference>
<evidence type="ECO:0000256" key="2">
    <source>
        <dbReference type="SAM" id="MobiDB-lite"/>
    </source>
</evidence>
<name>A0A0U1PZ83_9BURK</name>
<dbReference type="SUPFAM" id="SSF101756">
    <property type="entry name" value="Hypothetical protein YgiW"/>
    <property type="match status" value="1"/>
</dbReference>
<sequence length="137" mass="14931">MRLSPTIRTVATLLAAGAATAALAQSPAYTGPGAQGATASRGHYSGPSNIPQMTIQQLLETGRDDQYARLQGRLISYHGDEHYTFDDGTGRITVEIDDDDFPRGQTVSDKQQVELLGELDKDWNKTELEVERLTVLP</sequence>
<proteinExistence type="predicted"/>
<evidence type="ECO:0000256" key="3">
    <source>
        <dbReference type="SAM" id="SignalP"/>
    </source>
</evidence>
<dbReference type="Gene3D" id="2.40.50.200">
    <property type="entry name" value="Bacterial OB-fold"/>
    <property type="match status" value="1"/>
</dbReference>
<comment type="caution">
    <text evidence="4">The sequence shown here is derived from an EMBL/GenBank/DDBJ whole genome shotgun (WGS) entry which is preliminary data.</text>
</comment>
<dbReference type="PANTHER" id="PTHR36571">
    <property type="entry name" value="PROTEIN YGIW"/>
    <property type="match status" value="1"/>
</dbReference>
<feature type="chain" id="PRO_5006713032" evidence="3">
    <location>
        <begin position="25"/>
        <end position="137"/>
    </location>
</feature>
<dbReference type="Pfam" id="PF04076">
    <property type="entry name" value="BOF"/>
    <property type="match status" value="1"/>
</dbReference>
<dbReference type="RefSeq" id="WP_046742044.1">
    <property type="nucleotide sequence ID" value="NZ_LBNQ01000025.1"/>
</dbReference>
<keyword evidence="1 3" id="KW-0732">Signal</keyword>